<proteinExistence type="predicted"/>
<dbReference type="Gene3D" id="3.40.50.1820">
    <property type="entry name" value="alpha/beta hydrolase"/>
    <property type="match status" value="1"/>
</dbReference>
<dbReference type="Pfam" id="PF00561">
    <property type="entry name" value="Abhydrolase_1"/>
    <property type="match status" value="1"/>
</dbReference>
<dbReference type="AlphaFoldDB" id="A0A6M3ZPM9"/>
<accession>A0A6M3ZPM9</accession>
<evidence type="ECO:0000313" key="3">
    <source>
        <dbReference type="Proteomes" id="UP000501648"/>
    </source>
</evidence>
<dbReference type="InterPro" id="IPR000073">
    <property type="entry name" value="AB_hydrolase_1"/>
</dbReference>
<dbReference type="RefSeq" id="WP_017450688.1">
    <property type="nucleotide sequence ID" value="NZ_CP008956.1"/>
</dbReference>
<evidence type="ECO:0000313" key="2">
    <source>
        <dbReference type="EMBL" id="QJQ00486.1"/>
    </source>
</evidence>
<dbReference type="GO" id="GO:0016787">
    <property type="term" value="F:hydrolase activity"/>
    <property type="evidence" value="ECO:0007669"/>
    <property type="project" value="UniProtKB-KW"/>
</dbReference>
<dbReference type="InterPro" id="IPR050266">
    <property type="entry name" value="AB_hydrolase_sf"/>
</dbReference>
<gene>
    <name evidence="2" type="ORF">C798_09635</name>
</gene>
<protein>
    <submittedName>
        <fullName evidence="2">Alpha/beta hydrolase</fullName>
    </submittedName>
</protein>
<keyword evidence="2" id="KW-0378">Hydrolase</keyword>
<dbReference type="GO" id="GO:0016020">
    <property type="term" value="C:membrane"/>
    <property type="evidence" value="ECO:0007669"/>
    <property type="project" value="TreeGrafter"/>
</dbReference>
<dbReference type="PANTHER" id="PTHR43798:SF33">
    <property type="entry name" value="HYDROLASE, PUTATIVE (AFU_ORTHOLOGUE AFUA_2G14860)-RELATED"/>
    <property type="match status" value="1"/>
</dbReference>
<dbReference type="PANTHER" id="PTHR43798">
    <property type="entry name" value="MONOACYLGLYCEROL LIPASE"/>
    <property type="match status" value="1"/>
</dbReference>
<dbReference type="EMBL" id="CP008956">
    <property type="protein sequence ID" value="QJQ00486.1"/>
    <property type="molecule type" value="Genomic_DNA"/>
</dbReference>
<organism evidence="2 3">
    <name type="scientific">Herbaspirillum rubrisubalbicans Os34</name>
    <dbReference type="NCBI Taxonomy" id="1235827"/>
    <lineage>
        <taxon>Bacteria</taxon>
        <taxon>Pseudomonadati</taxon>
        <taxon>Pseudomonadota</taxon>
        <taxon>Betaproteobacteria</taxon>
        <taxon>Burkholderiales</taxon>
        <taxon>Oxalobacteraceae</taxon>
        <taxon>Herbaspirillum</taxon>
    </lineage>
</organism>
<feature type="domain" description="AB hydrolase-1" evidence="1">
    <location>
        <begin position="32"/>
        <end position="250"/>
    </location>
</feature>
<dbReference type="InterPro" id="IPR029058">
    <property type="entry name" value="AB_hydrolase_fold"/>
</dbReference>
<dbReference type="Proteomes" id="UP000501648">
    <property type="component" value="Chromosome"/>
</dbReference>
<name>A0A6M3ZPM9_9BURK</name>
<evidence type="ECO:0000259" key="1">
    <source>
        <dbReference type="Pfam" id="PF00561"/>
    </source>
</evidence>
<reference evidence="2 3" key="1">
    <citation type="journal article" date="2012" name="J. Bacteriol.">
        <title>Genome sequence of the pathogenic Herbaspirillum seropedicae strain Os34, isolated from rice roots.</title>
        <authorList>
            <person name="Ye W."/>
            <person name="Ye S."/>
            <person name="Liu J."/>
            <person name="Chang S."/>
            <person name="Chen M."/>
            <person name="Zhu B."/>
            <person name="Guo L."/>
            <person name="An Q."/>
        </authorList>
    </citation>
    <scope>NUCLEOTIDE SEQUENCE [LARGE SCALE GENOMIC DNA]</scope>
    <source>
        <strain evidence="2 3">Os34</strain>
    </source>
</reference>
<sequence>MSGQQRVQKVHIDVDGVSLHACLWGRQLAGRPAIVLLHDSLGSVALWRDFPARLAERAACPVIAYDRYGFGLSTARRDRLPPGFIAGEARPWLEAVLQHFGVERVVLFGHSVGGGMAVSAAAQMPQYVLGVITEAAQAFVEELTLQGIREAAASFADPAQLARLAKYHGNDMQQARWVLSAWIDTWRSPAFADWSLAPMLARLQCPVLALHGDLDEYGSLAHPRMIASLPAAFSGQGRYQVLAQCGHVPHREQPQQVLQATADFLLRCGVF</sequence>
<dbReference type="SUPFAM" id="SSF53474">
    <property type="entry name" value="alpha/beta-Hydrolases"/>
    <property type="match status" value="1"/>
</dbReference>